<organism evidence="1">
    <name type="scientific">Fructobacillus tropaeoli</name>
    <dbReference type="NCBI Taxonomy" id="709323"/>
    <lineage>
        <taxon>Bacteria</taxon>
        <taxon>Bacillati</taxon>
        <taxon>Bacillota</taxon>
        <taxon>Bacilli</taxon>
        <taxon>Lactobacillales</taxon>
        <taxon>Lactobacillaceae</taxon>
        <taxon>Fructobacillus</taxon>
    </lineage>
</organism>
<evidence type="ECO:0000313" key="1">
    <source>
        <dbReference type="EMBL" id="GAP04946.1"/>
    </source>
</evidence>
<sequence>MRYNKRLQFIDDKLVKQQELYPVNVTSMGIKAQNLVFGSFKQGRIAVRFQNKVNVRSGYMVIDGDNFKIENSTYTDRSSTIYGVEYRGRF</sequence>
<name>A0A3F3H3P8_9LACO</name>
<dbReference type="AlphaFoldDB" id="A0A3F3H3P8"/>
<gene>
    <name evidence="1" type="ORF">FTRO_0130180</name>
</gene>
<dbReference type="RefSeq" id="WP_059394280.1">
    <property type="nucleotide sequence ID" value="NZ_DF968090.1"/>
</dbReference>
<dbReference type="Proteomes" id="UP000064514">
    <property type="component" value="Unassembled WGS sequence"/>
</dbReference>
<accession>A0A3F3H3P8</accession>
<protein>
    <submittedName>
        <fullName evidence="1">Uncharacterized protein</fullName>
    </submittedName>
</protein>
<dbReference type="EMBL" id="DF968090">
    <property type="protein sequence ID" value="GAP04946.1"/>
    <property type="molecule type" value="Genomic_DNA"/>
</dbReference>
<dbReference type="STRING" id="709323.GCA_001047135_01514"/>
<proteinExistence type="predicted"/>
<reference evidence="1" key="1">
    <citation type="journal article" date="2015" name="BMC Genomics">
        <title>Comparative genomics of Fructobacillus spp. and Leuconostoc spp. reveals niche-specific evolution of Fructobacillus spp.</title>
        <authorList>
            <person name="Endo A."/>
            <person name="Tanizawa Y."/>
            <person name="Tanaka N."/>
            <person name="Maeno S."/>
            <person name="Kumar H."/>
            <person name="Shiwa Y."/>
            <person name="Okada S."/>
            <person name="Yoshikawa H."/>
            <person name="Dicks L."/>
            <person name="Nakagawa J."/>
            <person name="Arita M."/>
        </authorList>
    </citation>
    <scope>NUCLEOTIDE SEQUENCE [LARGE SCALE GENOMIC DNA]</scope>
    <source>
        <strain evidence="1">F214-1</strain>
    </source>
</reference>